<reference evidence="3" key="4">
    <citation type="submission" date="2023-01" db="EMBL/GenBank/DDBJ databases">
        <title>Draft genome sequence of Methylobacterium brachythecii strain NBRC 107710.</title>
        <authorList>
            <person name="Sun Q."/>
            <person name="Mori K."/>
        </authorList>
    </citation>
    <scope>NUCLEOTIDE SEQUENCE</scope>
    <source>
        <strain evidence="3">NBRC 107710</strain>
    </source>
</reference>
<feature type="compositionally biased region" description="Pro residues" evidence="1">
    <location>
        <begin position="22"/>
        <end position="34"/>
    </location>
</feature>
<dbReference type="Proteomes" id="UP001156881">
    <property type="component" value="Unassembled WGS sequence"/>
</dbReference>
<dbReference type="Gene3D" id="3.30.450.150">
    <property type="entry name" value="Haem-degrading domain"/>
    <property type="match status" value="1"/>
</dbReference>
<comment type="caution">
    <text evidence="4">The sequence shown here is derived from an EMBL/GenBank/DDBJ whole genome shotgun (WGS) entry which is preliminary data.</text>
</comment>
<organism evidence="4 5">
    <name type="scientific">Methylobacterium brachythecii</name>
    <dbReference type="NCBI Taxonomy" id="1176177"/>
    <lineage>
        <taxon>Bacteria</taxon>
        <taxon>Pseudomonadati</taxon>
        <taxon>Pseudomonadota</taxon>
        <taxon>Alphaproteobacteria</taxon>
        <taxon>Hyphomicrobiales</taxon>
        <taxon>Methylobacteriaceae</taxon>
        <taxon>Methylobacterium</taxon>
    </lineage>
</organism>
<dbReference type="InterPro" id="IPR038084">
    <property type="entry name" value="PduO/GlcC-like_sf"/>
</dbReference>
<proteinExistence type="predicted"/>
<sequence>MPFARALALSLLICTPVLAQSPEPPKPAAPPPNAPAGGTPEKIPFGLPYGAPIGLDQAKTILAAAEAEAKKRGWPMNIAVVDTHGELVHFARLDGAQLPSIMISQRKARTAARWRRESRVFFNTYAAGSAYYGTLDPELAASPGGIPLVLDGKVIGGIGCSGGTGDQDATICKVGADALK</sequence>
<gene>
    <name evidence="3" type="ORF">GCM10007884_50550</name>
    <name evidence="4" type="ORF">GGR33_004414</name>
</gene>
<dbReference type="EMBL" id="JACIDN010000009">
    <property type="protein sequence ID" value="MBB3904888.1"/>
    <property type="molecule type" value="Genomic_DNA"/>
</dbReference>
<evidence type="ECO:0000313" key="6">
    <source>
        <dbReference type="Proteomes" id="UP001156881"/>
    </source>
</evidence>
<feature type="signal peptide" evidence="2">
    <location>
        <begin position="1"/>
        <end position="19"/>
    </location>
</feature>
<keyword evidence="6" id="KW-1185">Reference proteome</keyword>
<name>A0A7W6ALM1_9HYPH</name>
<dbReference type="PANTHER" id="PTHR34309:SF1">
    <property type="entry name" value="PROTEIN GLCG"/>
    <property type="match status" value="1"/>
</dbReference>
<dbReference type="AlphaFoldDB" id="A0A7W6ALM1"/>
<reference evidence="3" key="1">
    <citation type="journal article" date="2014" name="Int. J. Syst. Evol. Microbiol.">
        <title>Complete genome of a new Firmicutes species belonging to the dominant human colonic microbiota ('Ruminococcus bicirculans') reveals two chromosomes and a selective capacity to utilize plant glucans.</title>
        <authorList>
            <consortium name="NISC Comparative Sequencing Program"/>
            <person name="Wegmann U."/>
            <person name="Louis P."/>
            <person name="Goesmann A."/>
            <person name="Henrissat B."/>
            <person name="Duncan S.H."/>
            <person name="Flint H.J."/>
        </authorList>
    </citation>
    <scope>NUCLEOTIDE SEQUENCE</scope>
    <source>
        <strain evidence="3">NBRC 107710</strain>
    </source>
</reference>
<evidence type="ECO:0000313" key="3">
    <source>
        <dbReference type="EMBL" id="GLS47053.1"/>
    </source>
</evidence>
<protein>
    <submittedName>
        <fullName evidence="3">GlcG protein</fullName>
    </submittedName>
    <submittedName>
        <fullName evidence="4">Uncharacterized protein GlcG (DUF336 family)</fullName>
    </submittedName>
</protein>
<dbReference type="Pfam" id="PF03928">
    <property type="entry name" value="HbpS-like"/>
    <property type="match status" value="1"/>
</dbReference>
<dbReference type="PANTHER" id="PTHR34309">
    <property type="entry name" value="SLR1406 PROTEIN"/>
    <property type="match status" value="1"/>
</dbReference>
<reference evidence="4 5" key="3">
    <citation type="submission" date="2020-08" db="EMBL/GenBank/DDBJ databases">
        <title>Genomic Encyclopedia of Type Strains, Phase IV (KMG-IV): sequencing the most valuable type-strain genomes for metagenomic binning, comparative biology and taxonomic classification.</title>
        <authorList>
            <person name="Goeker M."/>
        </authorList>
    </citation>
    <scope>NUCLEOTIDE SEQUENCE [LARGE SCALE GENOMIC DNA]</scope>
    <source>
        <strain evidence="4 5">DSM 24105</strain>
    </source>
</reference>
<dbReference type="InterPro" id="IPR052517">
    <property type="entry name" value="GlcG_carb_metab_protein"/>
</dbReference>
<evidence type="ECO:0000313" key="4">
    <source>
        <dbReference type="EMBL" id="MBB3904888.1"/>
    </source>
</evidence>
<dbReference type="Proteomes" id="UP000517759">
    <property type="component" value="Unassembled WGS sequence"/>
</dbReference>
<reference evidence="6" key="2">
    <citation type="journal article" date="2019" name="Int. J. Syst. Evol. Microbiol.">
        <title>The Global Catalogue of Microorganisms (GCM) 10K type strain sequencing project: providing services to taxonomists for standard genome sequencing and annotation.</title>
        <authorList>
            <consortium name="The Broad Institute Genomics Platform"/>
            <consortium name="The Broad Institute Genome Sequencing Center for Infectious Disease"/>
            <person name="Wu L."/>
            <person name="Ma J."/>
        </authorList>
    </citation>
    <scope>NUCLEOTIDE SEQUENCE [LARGE SCALE GENOMIC DNA]</scope>
    <source>
        <strain evidence="6">NBRC 107710</strain>
    </source>
</reference>
<accession>A0A7W6ALM1</accession>
<evidence type="ECO:0000313" key="5">
    <source>
        <dbReference type="Proteomes" id="UP000517759"/>
    </source>
</evidence>
<dbReference type="InterPro" id="IPR005624">
    <property type="entry name" value="PduO/GlcC-like"/>
</dbReference>
<evidence type="ECO:0000256" key="2">
    <source>
        <dbReference type="SAM" id="SignalP"/>
    </source>
</evidence>
<dbReference type="EMBL" id="BSPG01000074">
    <property type="protein sequence ID" value="GLS47053.1"/>
    <property type="molecule type" value="Genomic_DNA"/>
</dbReference>
<dbReference type="SUPFAM" id="SSF143744">
    <property type="entry name" value="GlcG-like"/>
    <property type="match status" value="1"/>
</dbReference>
<keyword evidence="2" id="KW-0732">Signal</keyword>
<evidence type="ECO:0000256" key="1">
    <source>
        <dbReference type="SAM" id="MobiDB-lite"/>
    </source>
</evidence>
<feature type="chain" id="PRO_5030964427" evidence="2">
    <location>
        <begin position="20"/>
        <end position="180"/>
    </location>
</feature>
<dbReference type="RefSeq" id="WP_183509275.1">
    <property type="nucleotide sequence ID" value="NZ_BSPG01000074.1"/>
</dbReference>
<feature type="region of interest" description="Disordered" evidence="1">
    <location>
        <begin position="22"/>
        <end position="41"/>
    </location>
</feature>